<keyword evidence="1" id="KW-1133">Transmembrane helix</keyword>
<reference evidence="3" key="1">
    <citation type="journal article" date="2023" name="Int. J. Syst. Evol. Microbiol.">
        <title>Claveliimonas bilis gen. nov., sp. nov., deoxycholic acid-producing bacteria isolated from human faeces, and reclassification of Sellimonas monacensis Zenner et al. 2021 as Claveliimonas monacensis comb. nov.</title>
        <authorList>
            <person name="Hisatomi A."/>
            <person name="Kastawa N.W.E.P.G."/>
            <person name="Song I."/>
            <person name="Ohkuma M."/>
            <person name="Fukiya S."/>
            <person name="Sakamoto M."/>
        </authorList>
    </citation>
    <scope>NUCLEOTIDE SEQUENCE [LARGE SCALE GENOMIC DNA]</scope>
    <source>
        <strain evidence="3">12BBH14</strain>
    </source>
</reference>
<proteinExistence type="predicted"/>
<evidence type="ECO:0000313" key="2">
    <source>
        <dbReference type="EMBL" id="BDZ76419.1"/>
    </source>
</evidence>
<dbReference type="EMBL" id="AP027742">
    <property type="protein sequence ID" value="BDZ76419.1"/>
    <property type="molecule type" value="Genomic_DNA"/>
</dbReference>
<feature type="transmembrane region" description="Helical" evidence="1">
    <location>
        <begin position="7"/>
        <end position="27"/>
    </location>
</feature>
<evidence type="ECO:0000313" key="3">
    <source>
        <dbReference type="Proteomes" id="UP001305815"/>
    </source>
</evidence>
<evidence type="ECO:0008006" key="4">
    <source>
        <dbReference type="Google" id="ProtNLM"/>
    </source>
</evidence>
<dbReference type="RefSeq" id="WP_316266202.1">
    <property type="nucleotide sequence ID" value="NZ_AP027742.1"/>
</dbReference>
<gene>
    <name evidence="2" type="ORF">Lac1_06020</name>
</gene>
<dbReference type="Proteomes" id="UP001305815">
    <property type="component" value="Chromosome"/>
</dbReference>
<accession>A0ABM8I8T7</accession>
<organism evidence="2 3">
    <name type="scientific">Claveliimonas bilis</name>
    <dbReference type="NCBI Taxonomy" id="3028070"/>
    <lineage>
        <taxon>Bacteria</taxon>
        <taxon>Bacillati</taxon>
        <taxon>Bacillota</taxon>
        <taxon>Clostridia</taxon>
        <taxon>Lachnospirales</taxon>
        <taxon>Lachnospiraceae</taxon>
        <taxon>Claveliimonas</taxon>
    </lineage>
</organism>
<protein>
    <recommendedName>
        <fullName evidence="4">Host cell surface-exposed lipoprotein</fullName>
    </recommendedName>
</protein>
<name>A0ABM8I8T7_9FIRM</name>
<keyword evidence="1" id="KW-0472">Membrane</keyword>
<sequence>MKDRKKATITVILAGVVLIIAGIVIYTCYHRWNDATCTEPRTCSICGKTEGEPLGHKWNSATCVKPQICKVCKETKGKALGHDPETWLTVTEPTCTAEGEKEATCKRCGENLTEKIPMTDHTPGEWTVVKDYKVNRDGTVTPGTQSVCCSVCKKELETKEYTIELTNSQKNAVIRAYEEENFWHVSRDYLIYDVLVGFDYFSVEDATFAVDHMEVDFDEQAVLFVKENSSGQSRGGIVEMMRYYGYTEEQINNALEQAGF</sequence>
<keyword evidence="1" id="KW-0812">Transmembrane</keyword>
<evidence type="ECO:0000256" key="1">
    <source>
        <dbReference type="SAM" id="Phobius"/>
    </source>
</evidence>
<keyword evidence="3" id="KW-1185">Reference proteome</keyword>